<keyword evidence="2" id="KW-1185">Reference proteome</keyword>
<dbReference type="RefSeq" id="WP_046762685.1">
    <property type="nucleotide sequence ID" value="NZ_LBIC01000002.1"/>
</dbReference>
<dbReference type="AlphaFoldDB" id="A0A0M3ATD3"/>
<organism evidence="1 2">
    <name type="scientific">Sphingobium chungbukense</name>
    <dbReference type="NCBI Taxonomy" id="56193"/>
    <lineage>
        <taxon>Bacteria</taxon>
        <taxon>Pseudomonadati</taxon>
        <taxon>Pseudomonadota</taxon>
        <taxon>Alphaproteobacteria</taxon>
        <taxon>Sphingomonadales</taxon>
        <taxon>Sphingomonadaceae</taxon>
        <taxon>Sphingobium</taxon>
    </lineage>
</organism>
<sequence>MPIPVQTTPATSGPWAGQEDLKIDVAWLKGTLRNTIGAIDWQAAAEDVRRFLRPTEAKSLELWSERFFLAKLEKMVRA</sequence>
<proteinExistence type="predicted"/>
<dbReference type="STRING" id="56193.YP76_05780"/>
<gene>
    <name evidence="1" type="ORF">YP76_05780</name>
</gene>
<reference evidence="1 2" key="1">
    <citation type="submission" date="2015-04" db="EMBL/GenBank/DDBJ databases">
        <title>Genome sequence of aromatic hydrocarbons-degrading Sphingobium chungbukense DJ77.</title>
        <authorList>
            <person name="Kim Y.-C."/>
            <person name="Chae J.-C."/>
        </authorList>
    </citation>
    <scope>NUCLEOTIDE SEQUENCE [LARGE SCALE GENOMIC DNA]</scope>
    <source>
        <strain evidence="1 2">DJ77</strain>
    </source>
</reference>
<name>A0A0M3ATD3_9SPHN</name>
<comment type="caution">
    <text evidence="1">The sequence shown here is derived from an EMBL/GenBank/DDBJ whole genome shotgun (WGS) entry which is preliminary data.</text>
</comment>
<accession>A0A0M3ATD3</accession>
<protein>
    <submittedName>
        <fullName evidence="1">Uncharacterized protein</fullName>
    </submittedName>
</protein>
<dbReference type="PATRIC" id="fig|56193.3.peg.1200"/>
<dbReference type="Proteomes" id="UP000033874">
    <property type="component" value="Unassembled WGS sequence"/>
</dbReference>
<dbReference type="EMBL" id="LBIC01000002">
    <property type="protein sequence ID" value="KKW93115.1"/>
    <property type="molecule type" value="Genomic_DNA"/>
</dbReference>
<evidence type="ECO:0000313" key="1">
    <source>
        <dbReference type="EMBL" id="KKW93115.1"/>
    </source>
</evidence>
<evidence type="ECO:0000313" key="2">
    <source>
        <dbReference type="Proteomes" id="UP000033874"/>
    </source>
</evidence>